<organism evidence="2">
    <name type="scientific">Brassica campestris</name>
    <name type="common">Field mustard</name>
    <dbReference type="NCBI Taxonomy" id="3711"/>
    <lineage>
        <taxon>Eukaryota</taxon>
        <taxon>Viridiplantae</taxon>
        <taxon>Streptophyta</taxon>
        <taxon>Embryophyta</taxon>
        <taxon>Tracheophyta</taxon>
        <taxon>Spermatophyta</taxon>
        <taxon>Magnoliopsida</taxon>
        <taxon>eudicotyledons</taxon>
        <taxon>Gunneridae</taxon>
        <taxon>Pentapetalae</taxon>
        <taxon>rosids</taxon>
        <taxon>malvids</taxon>
        <taxon>Brassicales</taxon>
        <taxon>Brassicaceae</taxon>
        <taxon>Brassiceae</taxon>
        <taxon>Brassica</taxon>
    </lineage>
</organism>
<evidence type="ECO:0000256" key="1">
    <source>
        <dbReference type="SAM" id="MobiDB-lite"/>
    </source>
</evidence>
<dbReference type="EMBL" id="LR031574">
    <property type="protein sequence ID" value="VDC97791.1"/>
    <property type="molecule type" value="Genomic_DNA"/>
</dbReference>
<feature type="region of interest" description="Disordered" evidence="1">
    <location>
        <begin position="21"/>
        <end position="47"/>
    </location>
</feature>
<reference evidence="2" key="1">
    <citation type="submission" date="2018-11" db="EMBL/GenBank/DDBJ databases">
        <authorList>
            <consortium name="Genoscope - CEA"/>
            <person name="William W."/>
        </authorList>
    </citation>
    <scope>NUCLEOTIDE SEQUENCE</scope>
</reference>
<proteinExistence type="predicted"/>
<accession>A0A3P6BNE7</accession>
<dbReference type="AlphaFoldDB" id="A0A3P6BNE7"/>
<evidence type="ECO:0000313" key="2">
    <source>
        <dbReference type="EMBL" id="VDC97791.1"/>
    </source>
</evidence>
<feature type="compositionally biased region" description="Basic residues" evidence="1">
    <location>
        <begin position="34"/>
        <end position="47"/>
    </location>
</feature>
<sequence length="90" mass="10336">MWSSPWRRGTLYLLVTRTSSARGERRGGYYPPSSRRKSPRGTRRMSRGFRLTERGLKRSLPKFAMTSCPSLISISFLPLPPWSPLSFSTK</sequence>
<gene>
    <name evidence="2" type="ORF">BRAA07T29202Z</name>
</gene>
<protein>
    <submittedName>
        <fullName evidence="2">Uncharacterized protein</fullName>
    </submittedName>
</protein>
<name>A0A3P6BNE7_BRACM</name>